<name>G0MPJ7_CAEBE</name>
<feature type="coiled-coil region" evidence="1">
    <location>
        <begin position="181"/>
        <end position="219"/>
    </location>
</feature>
<keyword evidence="1" id="KW-0175">Coiled coil</keyword>
<evidence type="ECO:0008006" key="6">
    <source>
        <dbReference type="Google" id="ProtNLM"/>
    </source>
</evidence>
<feature type="compositionally biased region" description="Pro residues" evidence="2">
    <location>
        <begin position="239"/>
        <end position="249"/>
    </location>
</feature>
<dbReference type="HOGENOM" id="CLU_055515_0_0_1"/>
<dbReference type="OrthoDB" id="5810717at2759"/>
<evidence type="ECO:0000256" key="1">
    <source>
        <dbReference type="SAM" id="Coils"/>
    </source>
</evidence>
<feature type="signal peptide" evidence="3">
    <location>
        <begin position="1"/>
        <end position="16"/>
    </location>
</feature>
<keyword evidence="3" id="KW-0732">Signal</keyword>
<feature type="region of interest" description="Disordered" evidence="2">
    <location>
        <begin position="229"/>
        <end position="270"/>
    </location>
</feature>
<gene>
    <name evidence="4" type="ORF">CAEBREN_25966</name>
</gene>
<protein>
    <recommendedName>
        <fullName evidence="6">SXP/RAL-2 family protein Ani s 5-like cation-binding domain-containing protein</fullName>
    </recommendedName>
</protein>
<dbReference type="Proteomes" id="UP000008068">
    <property type="component" value="Unassembled WGS sequence"/>
</dbReference>
<dbReference type="eggNOG" id="ENOG502TG02">
    <property type="taxonomic scope" value="Eukaryota"/>
</dbReference>
<accession>G0MPJ7</accession>
<evidence type="ECO:0000256" key="2">
    <source>
        <dbReference type="SAM" id="MobiDB-lite"/>
    </source>
</evidence>
<evidence type="ECO:0000313" key="4">
    <source>
        <dbReference type="EMBL" id="EGT39899.1"/>
    </source>
</evidence>
<dbReference type="EMBL" id="GL379805">
    <property type="protein sequence ID" value="EGT39899.1"/>
    <property type="molecule type" value="Genomic_DNA"/>
</dbReference>
<dbReference type="AlphaFoldDB" id="G0MPJ7"/>
<evidence type="ECO:0000256" key="3">
    <source>
        <dbReference type="SAM" id="SignalP"/>
    </source>
</evidence>
<proteinExistence type="predicted"/>
<dbReference type="FunCoup" id="G0MPJ7">
    <property type="interactions" value="1609"/>
</dbReference>
<evidence type="ECO:0000313" key="5">
    <source>
        <dbReference type="Proteomes" id="UP000008068"/>
    </source>
</evidence>
<feature type="compositionally biased region" description="Polar residues" evidence="2">
    <location>
        <begin position="259"/>
        <end position="270"/>
    </location>
</feature>
<sequence length="296" mass="33389">MKPILLLPLLAVLTDAFYYKRTFYGDANEGGVGIGGGGAGGQTQDYVNAYYGFPQGPPQEGPRRRPMYPPQGNFFRQQHPFDFGPFGYPSSRMGDANLEEEKTDRELAMKNAKPGFWRQNQRETMDRIKKIIEAQRMNMEQKHMQIRRVLAQEGEEIKSKFADLHKRLLMKNNKMASGQQVPELSKKAKKLEKEAKKIMENKKMSIEKKQEKLDKLMLKAPESVKNELNAINDSGSSPSPLPEPVPLPAPGQMEALSRANPSMASQTDVLNRVQQTQAVVEARQIRVSEDGKTVEI</sequence>
<organism evidence="5">
    <name type="scientific">Caenorhabditis brenneri</name>
    <name type="common">Nematode worm</name>
    <dbReference type="NCBI Taxonomy" id="135651"/>
    <lineage>
        <taxon>Eukaryota</taxon>
        <taxon>Metazoa</taxon>
        <taxon>Ecdysozoa</taxon>
        <taxon>Nematoda</taxon>
        <taxon>Chromadorea</taxon>
        <taxon>Rhabditida</taxon>
        <taxon>Rhabditina</taxon>
        <taxon>Rhabditomorpha</taxon>
        <taxon>Rhabditoidea</taxon>
        <taxon>Rhabditidae</taxon>
        <taxon>Peloderinae</taxon>
        <taxon>Caenorhabditis</taxon>
    </lineage>
</organism>
<reference evidence="5" key="1">
    <citation type="submission" date="2011-07" db="EMBL/GenBank/DDBJ databases">
        <authorList>
            <consortium name="Caenorhabditis brenneri Sequencing and Analysis Consortium"/>
            <person name="Wilson R.K."/>
        </authorList>
    </citation>
    <scope>NUCLEOTIDE SEQUENCE [LARGE SCALE GENOMIC DNA]</scope>
    <source>
        <strain evidence="5">PB2801</strain>
    </source>
</reference>
<keyword evidence="5" id="KW-1185">Reference proteome</keyword>
<dbReference type="InParanoid" id="G0MPJ7"/>
<feature type="chain" id="PRO_5003404298" description="SXP/RAL-2 family protein Ani s 5-like cation-binding domain-containing protein" evidence="3">
    <location>
        <begin position="17"/>
        <end position="296"/>
    </location>
</feature>
<dbReference type="OMA" id="QNQRETM"/>